<gene>
    <name evidence="10" type="ORF">TrST_g9107</name>
</gene>
<protein>
    <recommendedName>
        <fullName evidence="12">Alkaline phytoceramidase</fullName>
    </recommendedName>
</protein>
<feature type="binding site" evidence="7">
    <location>
        <position position="66"/>
    </location>
    <ligand>
        <name>Ca(2+)</name>
        <dbReference type="ChEBI" id="CHEBI:29108"/>
    </ligand>
</feature>
<keyword evidence="7" id="KW-0479">Metal-binding</keyword>
<sequence>MPLKLSPSVVAFTLVGLLSCSTTIFILIPPNLQGSRGVDNEGYFGKVTSEIDWCENNYVHTRYIAEFANSTTSLIYCLLAVFSYIESMEQLSKDPGAIKFQLLLVSLWSVGIGSTLFHGTLLYWAQLLDELPMVYLICSAGFIVSTQSSIHLTPAQAKTGKLYIFGCLLLTLTIVLTAQGTHVHNAARGAGAVAFAINLVFVFHGSSRSAAVVSSIDPSSGVEMNDLFAHGFVCMVLSLVSWILDSIFCEQLLAFSPRVFLNFHAFGWHVFTSLAVYYMYKALIVERSLILKRGDKMGKIT</sequence>
<keyword evidence="5 9" id="KW-1133">Transmembrane helix</keyword>
<keyword evidence="3 9" id="KW-0812">Transmembrane</keyword>
<feature type="binding site" evidence="7">
    <location>
        <position position="57"/>
    </location>
    <ligand>
        <name>Ca(2+)</name>
        <dbReference type="ChEBI" id="CHEBI:29108"/>
    </ligand>
</feature>
<keyword evidence="8" id="KW-0862">Zinc</keyword>
<feature type="transmembrane region" description="Helical" evidence="9">
    <location>
        <begin position="260"/>
        <end position="280"/>
    </location>
</feature>
<dbReference type="PANTHER" id="PTHR46187:SF3">
    <property type="entry name" value="ALKALINE CERAMIDASE 3"/>
    <property type="match status" value="1"/>
</dbReference>
<comment type="similarity">
    <text evidence="2">Belongs to the alkaline ceramidase family.</text>
</comment>
<dbReference type="EMBL" id="BRXY01000072">
    <property type="protein sequence ID" value="GMH61630.1"/>
    <property type="molecule type" value="Genomic_DNA"/>
</dbReference>
<evidence type="ECO:0000256" key="3">
    <source>
        <dbReference type="ARBA" id="ARBA00022692"/>
    </source>
</evidence>
<name>A0A9W7A5B4_9STRA</name>
<accession>A0A9W7A5B4</accession>
<keyword evidence="4" id="KW-0378">Hydrolase</keyword>
<evidence type="ECO:0000256" key="9">
    <source>
        <dbReference type="SAM" id="Phobius"/>
    </source>
</evidence>
<dbReference type="GO" id="GO:0046872">
    <property type="term" value="F:metal ion binding"/>
    <property type="evidence" value="ECO:0007669"/>
    <property type="project" value="UniProtKB-KW"/>
</dbReference>
<reference evidence="11" key="1">
    <citation type="journal article" date="2023" name="Commun. Biol.">
        <title>Genome analysis of Parmales, the sister group of diatoms, reveals the evolutionary specialization of diatoms from phago-mixotrophs to photoautotrophs.</title>
        <authorList>
            <person name="Ban H."/>
            <person name="Sato S."/>
            <person name="Yoshikawa S."/>
            <person name="Yamada K."/>
            <person name="Nakamura Y."/>
            <person name="Ichinomiya M."/>
            <person name="Sato N."/>
            <person name="Blanc-Mathieu R."/>
            <person name="Endo H."/>
            <person name="Kuwata A."/>
            <person name="Ogata H."/>
        </authorList>
    </citation>
    <scope>NUCLEOTIDE SEQUENCE [LARGE SCALE GENOMIC DNA]</scope>
    <source>
        <strain evidence="11">NIES 3701</strain>
    </source>
</reference>
<comment type="caution">
    <text evidence="10">The sequence shown here is derived from an EMBL/GenBank/DDBJ whole genome shotgun (WGS) entry which is preliminary data.</text>
</comment>
<feature type="transmembrane region" description="Helical" evidence="9">
    <location>
        <begin position="67"/>
        <end position="85"/>
    </location>
</feature>
<feature type="transmembrane region" description="Helical" evidence="9">
    <location>
        <begin position="131"/>
        <end position="150"/>
    </location>
</feature>
<evidence type="ECO:0000256" key="2">
    <source>
        <dbReference type="ARBA" id="ARBA00009780"/>
    </source>
</evidence>
<feature type="binding site" evidence="8">
    <location>
        <position position="118"/>
    </location>
    <ligand>
        <name>Zn(2+)</name>
        <dbReference type="ChEBI" id="CHEBI:29105"/>
        <note>catalytic</note>
    </ligand>
</feature>
<dbReference type="Proteomes" id="UP001165085">
    <property type="component" value="Unassembled WGS sequence"/>
</dbReference>
<feature type="binding site" evidence="7">
    <location>
        <position position="55"/>
    </location>
    <ligand>
        <name>Ca(2+)</name>
        <dbReference type="ChEBI" id="CHEBI:29108"/>
    </ligand>
</feature>
<evidence type="ECO:0000313" key="10">
    <source>
        <dbReference type="EMBL" id="GMH61630.1"/>
    </source>
</evidence>
<feature type="binding site" evidence="8">
    <location>
        <position position="264"/>
    </location>
    <ligand>
        <name>Zn(2+)</name>
        <dbReference type="ChEBI" id="CHEBI:29105"/>
        <note>catalytic</note>
    </ligand>
</feature>
<organism evidence="10 11">
    <name type="scientific">Triparma strigata</name>
    <dbReference type="NCBI Taxonomy" id="1606541"/>
    <lineage>
        <taxon>Eukaryota</taxon>
        <taxon>Sar</taxon>
        <taxon>Stramenopiles</taxon>
        <taxon>Ochrophyta</taxon>
        <taxon>Bolidophyceae</taxon>
        <taxon>Parmales</taxon>
        <taxon>Triparmaceae</taxon>
        <taxon>Triparma</taxon>
    </lineage>
</organism>
<keyword evidence="7" id="KW-0106">Calcium</keyword>
<dbReference type="InterPro" id="IPR008901">
    <property type="entry name" value="ACER"/>
</dbReference>
<dbReference type="Pfam" id="PF05875">
    <property type="entry name" value="Ceramidase"/>
    <property type="match status" value="1"/>
</dbReference>
<feature type="transmembrane region" description="Helical" evidence="9">
    <location>
        <begin position="186"/>
        <end position="206"/>
    </location>
</feature>
<dbReference type="OrthoDB" id="187171at2759"/>
<evidence type="ECO:0000256" key="1">
    <source>
        <dbReference type="ARBA" id="ARBA00004141"/>
    </source>
</evidence>
<comment type="cofactor">
    <cofactor evidence="8">
        <name>Zn(2+)</name>
        <dbReference type="ChEBI" id="CHEBI:29105"/>
    </cofactor>
</comment>
<comment type="subcellular location">
    <subcellularLocation>
        <location evidence="1">Membrane</location>
        <topology evidence="1">Multi-pass membrane protein</topology>
    </subcellularLocation>
</comment>
<proteinExistence type="inferred from homology"/>
<evidence type="ECO:0000256" key="4">
    <source>
        <dbReference type="ARBA" id="ARBA00022801"/>
    </source>
</evidence>
<evidence type="ECO:0000256" key="6">
    <source>
        <dbReference type="ARBA" id="ARBA00023136"/>
    </source>
</evidence>
<dbReference type="PROSITE" id="PS51257">
    <property type="entry name" value="PROKAR_LIPOPROTEIN"/>
    <property type="match status" value="1"/>
</dbReference>
<feature type="transmembrane region" description="Helical" evidence="9">
    <location>
        <begin position="97"/>
        <end position="125"/>
    </location>
</feature>
<keyword evidence="6 9" id="KW-0472">Membrane</keyword>
<evidence type="ECO:0008006" key="12">
    <source>
        <dbReference type="Google" id="ProtNLM"/>
    </source>
</evidence>
<dbReference type="AlphaFoldDB" id="A0A9W7A5B4"/>
<feature type="transmembrane region" description="Helical" evidence="9">
    <location>
        <begin position="9"/>
        <end position="28"/>
    </location>
</feature>
<dbReference type="GO" id="GO:0016811">
    <property type="term" value="F:hydrolase activity, acting on carbon-nitrogen (but not peptide) bonds, in linear amides"/>
    <property type="evidence" value="ECO:0007669"/>
    <property type="project" value="InterPro"/>
</dbReference>
<feature type="transmembrane region" description="Helical" evidence="9">
    <location>
        <begin position="227"/>
        <end position="248"/>
    </location>
</feature>
<dbReference type="GO" id="GO:0006672">
    <property type="term" value="P:ceramide metabolic process"/>
    <property type="evidence" value="ECO:0007669"/>
    <property type="project" value="InterPro"/>
</dbReference>
<evidence type="ECO:0000256" key="5">
    <source>
        <dbReference type="ARBA" id="ARBA00022989"/>
    </source>
</evidence>
<evidence type="ECO:0000256" key="8">
    <source>
        <dbReference type="PIRSR" id="PIRSR608901-2"/>
    </source>
</evidence>
<keyword evidence="11" id="KW-1185">Reference proteome</keyword>
<feature type="binding site" evidence="8">
    <location>
        <position position="269"/>
    </location>
    <ligand>
        <name>Zn(2+)</name>
        <dbReference type="ChEBI" id="CHEBI:29105"/>
        <note>catalytic</note>
    </ligand>
</feature>
<dbReference type="GO" id="GO:0005789">
    <property type="term" value="C:endoplasmic reticulum membrane"/>
    <property type="evidence" value="ECO:0007669"/>
    <property type="project" value="TreeGrafter"/>
</dbReference>
<dbReference type="PANTHER" id="PTHR46187">
    <property type="entry name" value="ALKALINE CERAMIDASE 3"/>
    <property type="match status" value="1"/>
</dbReference>
<feature type="binding site" evidence="7">
    <location>
        <position position="52"/>
    </location>
    <ligand>
        <name>Ca(2+)</name>
        <dbReference type="ChEBI" id="CHEBI:29108"/>
    </ligand>
</feature>
<evidence type="ECO:0000256" key="7">
    <source>
        <dbReference type="PIRSR" id="PIRSR608901-1"/>
    </source>
</evidence>
<evidence type="ECO:0000313" key="11">
    <source>
        <dbReference type="Proteomes" id="UP001165085"/>
    </source>
</evidence>
<feature type="transmembrane region" description="Helical" evidence="9">
    <location>
        <begin position="162"/>
        <end position="180"/>
    </location>
</feature>
<feature type="binding site" evidence="7">
    <location>
        <position position="53"/>
    </location>
    <ligand>
        <name>Ca(2+)</name>
        <dbReference type="ChEBI" id="CHEBI:29108"/>
    </ligand>
</feature>